<gene>
    <name evidence="2" type="ORF">CLMAG_14010</name>
</gene>
<reference evidence="2 3" key="1">
    <citation type="submission" date="2016-04" db="EMBL/GenBank/DDBJ databases">
        <title>Genome sequence of Clostridium magnum DSM 2767.</title>
        <authorList>
            <person name="Poehlein A."/>
            <person name="Uhlig R."/>
            <person name="Fischer R."/>
            <person name="Bahl H."/>
            <person name="Daniel R."/>
        </authorList>
    </citation>
    <scope>NUCLEOTIDE SEQUENCE [LARGE SCALE GENOMIC DNA]</scope>
    <source>
        <strain evidence="2 3">DSM 2767</strain>
    </source>
</reference>
<sequence>MKLMVLDKNKKLGCDNSKWSFKDVFKKLKEEVNELGEAIEEGDKDHIAEEVLDVVQVCIAILFKLFMNGINIEDAVHKHNKKLTDRFWKPKAVIKITVNRK</sequence>
<dbReference type="PATRIC" id="fig|1121326.3.peg.1371"/>
<proteinExistence type="predicted"/>
<name>A0A161X485_9CLOT</name>
<evidence type="ECO:0000259" key="1">
    <source>
        <dbReference type="Pfam" id="PF03819"/>
    </source>
</evidence>
<feature type="domain" description="NTP pyrophosphohydrolase MazG-like" evidence="1">
    <location>
        <begin position="23"/>
        <end position="86"/>
    </location>
</feature>
<dbReference type="Gene3D" id="1.10.287.1080">
    <property type="entry name" value="MazG-like"/>
    <property type="match status" value="1"/>
</dbReference>
<dbReference type="InterPro" id="IPR004518">
    <property type="entry name" value="MazG-like_dom"/>
</dbReference>
<dbReference type="Proteomes" id="UP000076603">
    <property type="component" value="Unassembled WGS sequence"/>
</dbReference>
<dbReference type="Pfam" id="PF03819">
    <property type="entry name" value="MazG"/>
    <property type="match status" value="1"/>
</dbReference>
<evidence type="ECO:0000313" key="2">
    <source>
        <dbReference type="EMBL" id="KZL94348.1"/>
    </source>
</evidence>
<dbReference type="SUPFAM" id="SSF101386">
    <property type="entry name" value="all-alpha NTP pyrophosphatases"/>
    <property type="match status" value="1"/>
</dbReference>
<evidence type="ECO:0000313" key="3">
    <source>
        <dbReference type="Proteomes" id="UP000076603"/>
    </source>
</evidence>
<protein>
    <submittedName>
        <fullName evidence="2">Nucleoside triphosphate pyrophosphohydrolase</fullName>
    </submittedName>
</protein>
<keyword evidence="2" id="KW-0378">Hydrolase</keyword>
<dbReference type="STRING" id="1121326.CLMAG_14010"/>
<accession>A0A161X485</accession>
<dbReference type="GO" id="GO:0016787">
    <property type="term" value="F:hydrolase activity"/>
    <property type="evidence" value="ECO:0007669"/>
    <property type="project" value="UniProtKB-KW"/>
</dbReference>
<dbReference type="RefSeq" id="WP_066619763.1">
    <property type="nucleotide sequence ID" value="NZ_FQXL01000072.1"/>
</dbReference>
<organism evidence="2 3">
    <name type="scientific">Clostridium magnum DSM 2767</name>
    <dbReference type="NCBI Taxonomy" id="1121326"/>
    <lineage>
        <taxon>Bacteria</taxon>
        <taxon>Bacillati</taxon>
        <taxon>Bacillota</taxon>
        <taxon>Clostridia</taxon>
        <taxon>Eubacteriales</taxon>
        <taxon>Clostridiaceae</taxon>
        <taxon>Clostridium</taxon>
    </lineage>
</organism>
<keyword evidence="3" id="KW-1185">Reference proteome</keyword>
<dbReference type="OrthoDB" id="1910321at2"/>
<comment type="caution">
    <text evidence="2">The sequence shown here is derived from an EMBL/GenBank/DDBJ whole genome shotgun (WGS) entry which is preliminary data.</text>
</comment>
<dbReference type="AlphaFoldDB" id="A0A161X485"/>
<dbReference type="EMBL" id="LWAE01000001">
    <property type="protein sequence ID" value="KZL94348.1"/>
    <property type="molecule type" value="Genomic_DNA"/>
</dbReference>